<comment type="similarity">
    <text evidence="1">Belongs to the syntaxin family.</text>
</comment>
<keyword evidence="3" id="KW-0472">Membrane</keyword>
<sequence length="306" mass="34828">MASKNLTHIFIIMRDKAIQRRNMYKRIETYSDQDSLVQSEELENGIGGLGDSHLPDWAGQVEEVQYNIITLREKTKRVAALQSNLVRRPSLDDNTEEERQLTALNNEIRRTLERCQSLMIQIKHCICRGREETLRQNVVRALGFSLQEVKNEFLTTCSAFTTSMNNFKKSSSFVHDGGGDYDSDYGTFEGGAVAKQNQAWSQEQLLFLADNTMQVQERDKAVHHILQSTVQLNQLFRDVAHLVSEQGTVLDQIDFNVEHAAIKVEDGAKHLRKAENLQRKNRNMKCIVGLAGTIIILLIILILVKS</sequence>
<dbReference type="GO" id="GO:0005484">
    <property type="term" value="F:SNAP receptor activity"/>
    <property type="evidence" value="ECO:0007669"/>
    <property type="project" value="TreeGrafter"/>
</dbReference>
<evidence type="ECO:0000256" key="3">
    <source>
        <dbReference type="SAM" id="Phobius"/>
    </source>
</evidence>
<proteinExistence type="inferred from homology"/>
<dbReference type="Gene3D" id="1.20.58.70">
    <property type="match status" value="1"/>
</dbReference>
<dbReference type="SMART" id="SM00397">
    <property type="entry name" value="t_SNARE"/>
    <property type="match status" value="1"/>
</dbReference>
<dbReference type="GO" id="GO:0048278">
    <property type="term" value="P:vesicle docking"/>
    <property type="evidence" value="ECO:0007669"/>
    <property type="project" value="TreeGrafter"/>
</dbReference>
<comment type="caution">
    <text evidence="5">The sequence shown here is derived from an EMBL/GenBank/DDBJ whole genome shotgun (WGS) entry which is preliminary data.</text>
</comment>
<dbReference type="InterPro" id="IPR010989">
    <property type="entry name" value="SNARE"/>
</dbReference>
<dbReference type="Pfam" id="PF05739">
    <property type="entry name" value="SNARE"/>
    <property type="match status" value="1"/>
</dbReference>
<dbReference type="InterPro" id="IPR045242">
    <property type="entry name" value="Syntaxin"/>
</dbReference>
<dbReference type="Proteomes" id="UP001381693">
    <property type="component" value="Unassembled WGS sequence"/>
</dbReference>
<dbReference type="GO" id="GO:0000149">
    <property type="term" value="F:SNARE binding"/>
    <property type="evidence" value="ECO:0007669"/>
    <property type="project" value="TreeGrafter"/>
</dbReference>
<keyword evidence="2" id="KW-0175">Coiled coil</keyword>
<reference evidence="5 6" key="1">
    <citation type="submission" date="2023-11" db="EMBL/GenBank/DDBJ databases">
        <title>Halocaridina rubra genome assembly.</title>
        <authorList>
            <person name="Smith C."/>
        </authorList>
    </citation>
    <scope>NUCLEOTIDE SEQUENCE [LARGE SCALE GENOMIC DNA]</scope>
    <source>
        <strain evidence="5">EP-1</strain>
        <tissue evidence="5">Whole</tissue>
    </source>
</reference>
<dbReference type="GO" id="GO:0006886">
    <property type="term" value="P:intracellular protein transport"/>
    <property type="evidence" value="ECO:0007669"/>
    <property type="project" value="TreeGrafter"/>
</dbReference>
<dbReference type="AlphaFoldDB" id="A0AAN9A2P6"/>
<dbReference type="GO" id="GO:0006906">
    <property type="term" value="P:vesicle fusion"/>
    <property type="evidence" value="ECO:0007669"/>
    <property type="project" value="TreeGrafter"/>
</dbReference>
<name>A0AAN9A2P6_HALRR</name>
<dbReference type="PANTHER" id="PTHR19957">
    <property type="entry name" value="SYNTAXIN"/>
    <property type="match status" value="1"/>
</dbReference>
<gene>
    <name evidence="5" type="primary">STX16</name>
    <name evidence="5" type="ORF">SK128_006418</name>
</gene>
<dbReference type="GO" id="GO:0031201">
    <property type="term" value="C:SNARE complex"/>
    <property type="evidence" value="ECO:0007669"/>
    <property type="project" value="TreeGrafter"/>
</dbReference>
<evidence type="ECO:0000313" key="6">
    <source>
        <dbReference type="Proteomes" id="UP001381693"/>
    </source>
</evidence>
<protein>
    <submittedName>
        <fullName evidence="5">Syntaxin-16</fullName>
    </submittedName>
</protein>
<feature type="transmembrane region" description="Helical" evidence="3">
    <location>
        <begin position="286"/>
        <end position="304"/>
    </location>
</feature>
<evidence type="ECO:0000259" key="4">
    <source>
        <dbReference type="PROSITE" id="PS50192"/>
    </source>
</evidence>
<evidence type="ECO:0000256" key="1">
    <source>
        <dbReference type="ARBA" id="ARBA00009063"/>
    </source>
</evidence>
<keyword evidence="6" id="KW-1185">Reference proteome</keyword>
<organism evidence="5 6">
    <name type="scientific">Halocaridina rubra</name>
    <name type="common">Hawaiian red shrimp</name>
    <dbReference type="NCBI Taxonomy" id="373956"/>
    <lineage>
        <taxon>Eukaryota</taxon>
        <taxon>Metazoa</taxon>
        <taxon>Ecdysozoa</taxon>
        <taxon>Arthropoda</taxon>
        <taxon>Crustacea</taxon>
        <taxon>Multicrustacea</taxon>
        <taxon>Malacostraca</taxon>
        <taxon>Eumalacostraca</taxon>
        <taxon>Eucarida</taxon>
        <taxon>Decapoda</taxon>
        <taxon>Pleocyemata</taxon>
        <taxon>Caridea</taxon>
        <taxon>Atyoidea</taxon>
        <taxon>Atyidae</taxon>
        <taxon>Halocaridina</taxon>
    </lineage>
</organism>
<feature type="domain" description="T-SNARE coiled-coil homology" evidence="4">
    <location>
        <begin position="212"/>
        <end position="274"/>
    </location>
</feature>
<dbReference type="CDD" id="cd15845">
    <property type="entry name" value="SNARE_syntaxin16"/>
    <property type="match status" value="1"/>
</dbReference>
<dbReference type="InterPro" id="IPR000727">
    <property type="entry name" value="T_SNARE_dom"/>
</dbReference>
<dbReference type="EMBL" id="JAXCGZ010018675">
    <property type="protein sequence ID" value="KAK7067372.1"/>
    <property type="molecule type" value="Genomic_DNA"/>
</dbReference>
<dbReference type="SUPFAM" id="SSF47661">
    <property type="entry name" value="t-snare proteins"/>
    <property type="match status" value="1"/>
</dbReference>
<dbReference type="PROSITE" id="PS50192">
    <property type="entry name" value="T_SNARE"/>
    <property type="match status" value="1"/>
</dbReference>
<evidence type="ECO:0000256" key="2">
    <source>
        <dbReference type="SAM" id="Coils"/>
    </source>
</evidence>
<keyword evidence="3" id="KW-1133">Transmembrane helix</keyword>
<accession>A0AAN9A2P6</accession>
<keyword evidence="3" id="KW-0812">Transmembrane</keyword>
<evidence type="ECO:0000313" key="5">
    <source>
        <dbReference type="EMBL" id="KAK7067372.1"/>
    </source>
</evidence>
<feature type="coiled-coil region" evidence="2">
    <location>
        <begin position="94"/>
        <end position="121"/>
    </location>
</feature>
<dbReference type="GO" id="GO:0012505">
    <property type="term" value="C:endomembrane system"/>
    <property type="evidence" value="ECO:0007669"/>
    <property type="project" value="TreeGrafter"/>
</dbReference>